<accession>W5WKP5</accession>
<evidence type="ECO:0000259" key="1">
    <source>
        <dbReference type="PROSITE" id="PS51111"/>
    </source>
</evidence>
<dbReference type="Proteomes" id="UP000019225">
    <property type="component" value="Chromosome"/>
</dbReference>
<dbReference type="InterPro" id="IPR013783">
    <property type="entry name" value="Ig-like_fold"/>
</dbReference>
<feature type="domain" description="REJ" evidence="1">
    <location>
        <begin position="1"/>
        <end position="35"/>
    </location>
</feature>
<dbReference type="EMBL" id="CP007155">
    <property type="protein sequence ID" value="AHH98734.1"/>
    <property type="molecule type" value="Genomic_DNA"/>
</dbReference>
<proteinExistence type="predicted"/>
<dbReference type="PROSITE" id="PS51111">
    <property type="entry name" value="REJ"/>
    <property type="match status" value="1"/>
</dbReference>
<dbReference type="GO" id="GO:0016020">
    <property type="term" value="C:membrane"/>
    <property type="evidence" value="ECO:0007669"/>
    <property type="project" value="UniProtKB-SubCell"/>
</dbReference>
<organism evidence="2 3">
    <name type="scientific">Kutzneria albida DSM 43870</name>
    <dbReference type="NCBI Taxonomy" id="1449976"/>
    <lineage>
        <taxon>Bacteria</taxon>
        <taxon>Bacillati</taxon>
        <taxon>Actinomycetota</taxon>
        <taxon>Actinomycetes</taxon>
        <taxon>Pseudonocardiales</taxon>
        <taxon>Pseudonocardiaceae</taxon>
        <taxon>Kutzneria</taxon>
    </lineage>
</organism>
<dbReference type="KEGG" id="kal:KALB_5372"/>
<protein>
    <recommendedName>
        <fullName evidence="1">REJ domain-containing protein</fullName>
    </recommendedName>
</protein>
<dbReference type="Gene3D" id="2.60.40.10">
    <property type="entry name" value="Immunoglobulins"/>
    <property type="match status" value="1"/>
</dbReference>
<dbReference type="Pfam" id="PF05345">
    <property type="entry name" value="He_PIG"/>
    <property type="match status" value="1"/>
</dbReference>
<dbReference type="InterPro" id="IPR014010">
    <property type="entry name" value="REJ_dom"/>
</dbReference>
<dbReference type="AlphaFoldDB" id="W5WKP5"/>
<sequence length="35" mass="3576">MHVSALFQAGTYKITVTGTDSAGKSGTAEYVLTVA</sequence>
<keyword evidence="3" id="KW-1185">Reference proteome</keyword>
<gene>
    <name evidence="2" type="ORF">KALB_5372</name>
</gene>
<evidence type="ECO:0000313" key="2">
    <source>
        <dbReference type="EMBL" id="AHH98734.1"/>
    </source>
</evidence>
<evidence type="ECO:0000313" key="3">
    <source>
        <dbReference type="Proteomes" id="UP000019225"/>
    </source>
</evidence>
<dbReference type="HOGENOM" id="CLU_3365498_0_0_11"/>
<dbReference type="STRING" id="1449976.KALB_5372"/>
<dbReference type="GO" id="GO:0005975">
    <property type="term" value="P:carbohydrate metabolic process"/>
    <property type="evidence" value="ECO:0007669"/>
    <property type="project" value="UniProtKB-ARBA"/>
</dbReference>
<name>W5WKP5_9PSEU</name>
<reference evidence="2 3" key="1">
    <citation type="journal article" date="2014" name="BMC Genomics">
        <title>Complete genome sequence of producer of the glycopeptide antibiotic Aculeximycin Kutzneria albida DSM 43870T, a representative of minor genus of Pseudonocardiaceae.</title>
        <authorList>
            <person name="Rebets Y."/>
            <person name="Tokovenko B."/>
            <person name="Lushchyk I."/>
            <person name="Ruckert C."/>
            <person name="Zaburannyi N."/>
            <person name="Bechthold A."/>
            <person name="Kalinowski J."/>
            <person name="Luzhetskyy A."/>
        </authorList>
    </citation>
    <scope>NUCLEOTIDE SEQUENCE [LARGE SCALE GENOMIC DNA]</scope>
    <source>
        <strain evidence="2">DSM 43870</strain>
    </source>
</reference>